<proteinExistence type="predicted"/>
<reference evidence="1 2" key="1">
    <citation type="journal article" date="2021" name="Hortic Res">
        <title>High-quality reference genome and annotation aids understanding of berry development for evergreen blueberry (Vaccinium darrowii).</title>
        <authorList>
            <person name="Yu J."/>
            <person name="Hulse-Kemp A.M."/>
            <person name="Babiker E."/>
            <person name="Staton M."/>
        </authorList>
    </citation>
    <scope>NUCLEOTIDE SEQUENCE [LARGE SCALE GENOMIC DNA]</scope>
    <source>
        <strain evidence="2">cv. NJ 8807/NJ 8810</strain>
        <tissue evidence="1">Young leaf</tissue>
    </source>
</reference>
<protein>
    <submittedName>
        <fullName evidence="1">Uncharacterized protein</fullName>
    </submittedName>
</protein>
<evidence type="ECO:0000313" key="1">
    <source>
        <dbReference type="EMBL" id="KAH7838838.1"/>
    </source>
</evidence>
<dbReference type="EMBL" id="CM037156">
    <property type="protein sequence ID" value="KAH7838838.1"/>
    <property type="molecule type" value="Genomic_DNA"/>
</dbReference>
<accession>A0ACB7XE12</accession>
<organism evidence="1 2">
    <name type="scientific">Vaccinium darrowii</name>
    <dbReference type="NCBI Taxonomy" id="229202"/>
    <lineage>
        <taxon>Eukaryota</taxon>
        <taxon>Viridiplantae</taxon>
        <taxon>Streptophyta</taxon>
        <taxon>Embryophyta</taxon>
        <taxon>Tracheophyta</taxon>
        <taxon>Spermatophyta</taxon>
        <taxon>Magnoliopsida</taxon>
        <taxon>eudicotyledons</taxon>
        <taxon>Gunneridae</taxon>
        <taxon>Pentapetalae</taxon>
        <taxon>asterids</taxon>
        <taxon>Ericales</taxon>
        <taxon>Ericaceae</taxon>
        <taxon>Vaccinioideae</taxon>
        <taxon>Vaccinieae</taxon>
        <taxon>Vaccinium</taxon>
    </lineage>
</organism>
<dbReference type="Proteomes" id="UP000828048">
    <property type="component" value="Chromosome 6"/>
</dbReference>
<evidence type="ECO:0000313" key="2">
    <source>
        <dbReference type="Proteomes" id="UP000828048"/>
    </source>
</evidence>
<name>A0ACB7XE12_9ERIC</name>
<gene>
    <name evidence="1" type="ORF">Vadar_031779</name>
</gene>
<keyword evidence="2" id="KW-1185">Reference proteome</keyword>
<sequence>MKQRVKPLFGMLLLVVLAVTLSCRVAIRGCLNSFQFQRVNIYDMSEATLNETMLRLAAVDLGEVEWKQEIEQLMEGNFVNQGRKNTFLSSGRIATLRDIRLRSLKGIPVNIQSPLFYPLWLKFRKNLQGWWRNMRFEPDIMSDLVNLVRVPIDQHNNSGGENTAKKRYSSCAVVGNSGILLQSENGELIDSHEMVIRLNNARTSGYERHVGSKTTLSFINSNMFHSCAGRDGCVCRTYGAAADVPVVMYICQPIHFLDYSICNSTHGAPPVITDARFDLLCTRLVKFYSLKRFVKQVKKPLEKWGPGHDVFFHYSSGMQAVMLAVGICDKVSVFGFGKSALAKHHYHTNQKAELGLHDYEAEYDLYHDLIDRPQEIPFISDKFKFPPVVIYQ</sequence>
<comment type="caution">
    <text evidence="1">The sequence shown here is derived from an EMBL/GenBank/DDBJ whole genome shotgun (WGS) entry which is preliminary data.</text>
</comment>